<dbReference type="NCBIfam" id="NF006053">
    <property type="entry name" value="PRK08201.1"/>
    <property type="match status" value="1"/>
</dbReference>
<gene>
    <name evidence="5" type="ORF">AVDCRST_MAG88-3051</name>
</gene>
<feature type="domain" description="Peptidase M20 dimerisation" evidence="4">
    <location>
        <begin position="200"/>
        <end position="359"/>
    </location>
</feature>
<dbReference type="AlphaFoldDB" id="A0A6J4VKF7"/>
<name>A0A6J4VKF7_9BACT</name>
<dbReference type="Gene3D" id="3.40.630.10">
    <property type="entry name" value="Zn peptidases"/>
    <property type="match status" value="1"/>
</dbReference>
<dbReference type="PANTHER" id="PTHR43270">
    <property type="entry name" value="BETA-ALA-HIS DIPEPTIDASE"/>
    <property type="match status" value="1"/>
</dbReference>
<protein>
    <submittedName>
        <fullName evidence="5">Acetylornithine deacetylase/Succinyl-diaminopimelate desuccinylase and related deacylases</fullName>
    </submittedName>
</protein>
<dbReference type="SUPFAM" id="SSF55031">
    <property type="entry name" value="Bacterial exopeptidase dimerisation domain"/>
    <property type="match status" value="1"/>
</dbReference>
<organism evidence="5">
    <name type="scientific">uncultured Thermomicrobiales bacterium</name>
    <dbReference type="NCBI Taxonomy" id="1645740"/>
    <lineage>
        <taxon>Bacteria</taxon>
        <taxon>Pseudomonadati</taxon>
        <taxon>Thermomicrobiota</taxon>
        <taxon>Thermomicrobia</taxon>
        <taxon>Thermomicrobiales</taxon>
        <taxon>environmental samples</taxon>
    </lineage>
</organism>
<dbReference type="GO" id="GO:0008233">
    <property type="term" value="F:peptidase activity"/>
    <property type="evidence" value="ECO:0007669"/>
    <property type="project" value="UniProtKB-KW"/>
</dbReference>
<dbReference type="InterPro" id="IPR002933">
    <property type="entry name" value="Peptidase_M20"/>
</dbReference>
<evidence type="ECO:0000259" key="4">
    <source>
        <dbReference type="Pfam" id="PF07687"/>
    </source>
</evidence>
<dbReference type="NCBIfam" id="NF005914">
    <property type="entry name" value="PRK07907.1"/>
    <property type="match status" value="1"/>
</dbReference>
<evidence type="ECO:0000313" key="5">
    <source>
        <dbReference type="EMBL" id="CAA9578427.1"/>
    </source>
</evidence>
<proteinExistence type="predicted"/>
<sequence>MGGSDSQALDHFFAAERERHLAELADFLRIPSVSALPAHRDDMVRAAGWVAEQLRAAGVPQVETLPTAGHPVVWGAWPAAEPGAPTALIYGHYDTQPADPLDLWETAPFEPTVRDGRLYARGASDDKGNLLIPLKVVEAYRATAGRPPLGVVFLFEGEEEIGSPNLRPFLSEHRDRLRADVAISADSAMWSHEQPSVVLATKGLAGVQLDARGTSGDLHSGLHGGMAPNVLNALASLLASMRTPDGRITVEGFYDGVRPLTDEERREIAAAPFDEVAYKAALGADALVGEPGFSPLERNWARPTLDLNGMWGGFQGEGSKTVIPATAGAKITCRLVPDQDPARVIAAIEQHVRDHCPPGVTVKVTPAAGTARAYAIPRDHPALLATRDALRASYGREPLAIRVGGTLPITEFFKADLGLDTVCLAWEMPDENLHGPNEFLRLENFDRGLRVYANLFQRLARTG</sequence>
<keyword evidence="2" id="KW-0479">Metal-binding</keyword>
<accession>A0A6J4VKF7</accession>
<evidence type="ECO:0000256" key="3">
    <source>
        <dbReference type="ARBA" id="ARBA00022801"/>
    </source>
</evidence>
<dbReference type="EMBL" id="CADCWM010000735">
    <property type="protein sequence ID" value="CAA9578427.1"/>
    <property type="molecule type" value="Genomic_DNA"/>
</dbReference>
<dbReference type="GO" id="GO:0006508">
    <property type="term" value="P:proteolysis"/>
    <property type="evidence" value="ECO:0007669"/>
    <property type="project" value="UniProtKB-KW"/>
</dbReference>
<dbReference type="InterPro" id="IPR051458">
    <property type="entry name" value="Cyt/Met_Dipeptidase"/>
</dbReference>
<dbReference type="NCBIfam" id="NF006579">
    <property type="entry name" value="PRK09104.1"/>
    <property type="match status" value="1"/>
</dbReference>
<reference evidence="5" key="1">
    <citation type="submission" date="2020-02" db="EMBL/GenBank/DDBJ databases">
        <authorList>
            <person name="Meier V. D."/>
        </authorList>
    </citation>
    <scope>NUCLEOTIDE SEQUENCE</scope>
    <source>
        <strain evidence="5">AVDCRST_MAG88</strain>
    </source>
</reference>
<keyword evidence="1" id="KW-0645">Protease</keyword>
<dbReference type="Pfam" id="PF01546">
    <property type="entry name" value="Peptidase_M20"/>
    <property type="match status" value="1"/>
</dbReference>
<dbReference type="InterPro" id="IPR036264">
    <property type="entry name" value="Bact_exopeptidase_dim_dom"/>
</dbReference>
<dbReference type="SUPFAM" id="SSF53187">
    <property type="entry name" value="Zn-dependent exopeptidases"/>
    <property type="match status" value="1"/>
</dbReference>
<dbReference type="Pfam" id="PF07687">
    <property type="entry name" value="M20_dimer"/>
    <property type="match status" value="1"/>
</dbReference>
<dbReference type="Gene3D" id="3.30.70.360">
    <property type="match status" value="1"/>
</dbReference>
<evidence type="ECO:0000256" key="1">
    <source>
        <dbReference type="ARBA" id="ARBA00022670"/>
    </source>
</evidence>
<keyword evidence="3" id="KW-0378">Hydrolase</keyword>
<evidence type="ECO:0000256" key="2">
    <source>
        <dbReference type="ARBA" id="ARBA00022723"/>
    </source>
</evidence>
<dbReference type="PANTHER" id="PTHR43270:SF12">
    <property type="entry name" value="SUCCINYL-DIAMINOPIMELATE DESUCCINYLASE"/>
    <property type="match status" value="1"/>
</dbReference>
<dbReference type="GO" id="GO:0046872">
    <property type="term" value="F:metal ion binding"/>
    <property type="evidence" value="ECO:0007669"/>
    <property type="project" value="UniProtKB-KW"/>
</dbReference>
<dbReference type="InterPro" id="IPR011650">
    <property type="entry name" value="Peptidase_M20_dimer"/>
</dbReference>